<keyword evidence="2" id="KW-1185">Reference proteome</keyword>
<sequence length="203" mass="22785">MRIDSYNGLAAMFRYFCCIAIFLLATPLWADDAVMVQAESKQGHILVTAEFTTPVPQALVFAVLTDFDHMSEYVPSLKHSRILSTGTHELRVEQKGAVNLGLFSLDFDSQRAIELHGMDEILSHSLDQSQGKYSSSTQLMTRGDVTRVVFRSDWEPNQSLLAEVGTRVIRDQISQQFSAMQKEMLRRSSKLTSRTGALDANLH</sequence>
<dbReference type="InterPro" id="IPR023393">
    <property type="entry name" value="START-like_dom_sf"/>
</dbReference>
<gene>
    <name evidence="1" type="ORF">INR99_03380</name>
</gene>
<accession>A0A8J7FJ30</accession>
<dbReference type="InterPro" id="IPR019587">
    <property type="entry name" value="Polyketide_cyclase/dehydratase"/>
</dbReference>
<dbReference type="Pfam" id="PF10604">
    <property type="entry name" value="Polyketide_cyc2"/>
    <property type="match status" value="1"/>
</dbReference>
<dbReference type="AlphaFoldDB" id="A0A8J7FJ30"/>
<proteinExistence type="predicted"/>
<comment type="caution">
    <text evidence="1">The sequence shown here is derived from an EMBL/GenBank/DDBJ whole genome shotgun (WGS) entry which is preliminary data.</text>
</comment>
<dbReference type="SUPFAM" id="SSF55961">
    <property type="entry name" value="Bet v1-like"/>
    <property type="match status" value="1"/>
</dbReference>
<organism evidence="1 2">
    <name type="scientific">Chitinilyticum piscinae</name>
    <dbReference type="NCBI Taxonomy" id="2866724"/>
    <lineage>
        <taxon>Bacteria</taxon>
        <taxon>Pseudomonadati</taxon>
        <taxon>Pseudomonadota</taxon>
        <taxon>Betaproteobacteria</taxon>
        <taxon>Neisseriales</taxon>
        <taxon>Chitinibacteraceae</taxon>
        <taxon>Chitinilyticum</taxon>
    </lineage>
</organism>
<dbReference type="Proteomes" id="UP000604481">
    <property type="component" value="Unassembled WGS sequence"/>
</dbReference>
<protein>
    <submittedName>
        <fullName evidence="1">SRPBCC family protein</fullName>
    </submittedName>
</protein>
<evidence type="ECO:0000313" key="1">
    <source>
        <dbReference type="EMBL" id="MBE9608382.1"/>
    </source>
</evidence>
<name>A0A8J7FJ30_9NEIS</name>
<dbReference type="Gene3D" id="3.30.530.20">
    <property type="match status" value="1"/>
</dbReference>
<evidence type="ECO:0000313" key="2">
    <source>
        <dbReference type="Proteomes" id="UP000604481"/>
    </source>
</evidence>
<dbReference type="EMBL" id="JADFUA010000001">
    <property type="protein sequence ID" value="MBE9608382.1"/>
    <property type="molecule type" value="Genomic_DNA"/>
</dbReference>
<reference evidence="1 2" key="1">
    <citation type="submission" date="2020-10" db="EMBL/GenBank/DDBJ databases">
        <title>The genome sequence of Chitinilyticum litopenaei 4Y14.</title>
        <authorList>
            <person name="Liu Y."/>
        </authorList>
    </citation>
    <scope>NUCLEOTIDE SEQUENCE [LARGE SCALE GENOMIC DNA]</scope>
    <source>
        <strain evidence="1 2">4Y14</strain>
    </source>
</reference>